<dbReference type="InterPro" id="IPR057460">
    <property type="entry name" value="CAF17_C"/>
</dbReference>
<dbReference type="PANTHER" id="PTHR22602:SF0">
    <property type="entry name" value="TRANSFERASE CAF17, MITOCHONDRIAL-RELATED"/>
    <property type="match status" value="1"/>
</dbReference>
<dbReference type="SUPFAM" id="SSF103025">
    <property type="entry name" value="Folate-binding domain"/>
    <property type="match status" value="1"/>
</dbReference>
<dbReference type="RefSeq" id="WP_183818335.1">
    <property type="nucleotide sequence ID" value="NZ_JACHOB010000004.1"/>
</dbReference>
<evidence type="ECO:0000256" key="1">
    <source>
        <dbReference type="ARBA" id="ARBA00022946"/>
    </source>
</evidence>
<gene>
    <name evidence="3" type="ORF">GGQ59_002129</name>
</gene>
<dbReference type="PIRSF" id="PIRSF006487">
    <property type="entry name" value="GcvT"/>
    <property type="match status" value="1"/>
</dbReference>
<dbReference type="Pfam" id="PF25455">
    <property type="entry name" value="Beta-barrel_CAF17_C"/>
    <property type="match status" value="1"/>
</dbReference>
<feature type="domain" description="CAF17 C-terminal" evidence="2">
    <location>
        <begin position="195"/>
        <end position="262"/>
    </location>
</feature>
<organism evidence="3 4">
    <name type="scientific">Parvularcula dongshanensis</name>
    <dbReference type="NCBI Taxonomy" id="1173995"/>
    <lineage>
        <taxon>Bacteria</taxon>
        <taxon>Pseudomonadati</taxon>
        <taxon>Pseudomonadota</taxon>
        <taxon>Alphaproteobacteria</taxon>
        <taxon>Parvularculales</taxon>
        <taxon>Parvularculaceae</taxon>
        <taxon>Parvularcula</taxon>
    </lineage>
</organism>
<accession>A0A840I5C9</accession>
<dbReference type="Proteomes" id="UP000563524">
    <property type="component" value="Unassembled WGS sequence"/>
</dbReference>
<dbReference type="Gene3D" id="3.30.1360.120">
    <property type="entry name" value="Probable tRNA modification gtpase trme, domain 1"/>
    <property type="match status" value="2"/>
</dbReference>
<dbReference type="InterPro" id="IPR027266">
    <property type="entry name" value="TrmE/GcvT-like"/>
</dbReference>
<dbReference type="GO" id="GO:0016226">
    <property type="term" value="P:iron-sulfur cluster assembly"/>
    <property type="evidence" value="ECO:0007669"/>
    <property type="project" value="TreeGrafter"/>
</dbReference>
<dbReference type="InterPro" id="IPR017703">
    <property type="entry name" value="YgfZ/GCV_T_CS"/>
</dbReference>
<comment type="caution">
    <text evidence="3">The sequence shown here is derived from an EMBL/GenBank/DDBJ whole genome shotgun (WGS) entry which is preliminary data.</text>
</comment>
<evidence type="ECO:0000313" key="4">
    <source>
        <dbReference type="Proteomes" id="UP000563524"/>
    </source>
</evidence>
<name>A0A840I5C9_9PROT</name>
<evidence type="ECO:0000313" key="3">
    <source>
        <dbReference type="EMBL" id="MBB4659592.1"/>
    </source>
</evidence>
<keyword evidence="4" id="KW-1185">Reference proteome</keyword>
<sequence length="262" mass="27509">MTSLPPAVLPGRRVLSLTGPDTVSFLQNLLTANVARLSPGEATHAALLTPQGKVLCAFFVHRTEEGVLLDLPPGQDAAIGQRLGLYKLRAKVQIEARGDLAVHVGDEGPDGAVTDPRLPALGKRWLAGPAAPESDAGYDARRLDLGVPEFGRDYEAGAVFPMDVNLDALGAVDYKKGCFVGQEVASRMFRKGEVRKRSWQVRGDALAPGAPVTAGGSTLGEVTSTRDGVGLALLRVDRVAAAAEPPMCGDDPVTLTPPSYLP</sequence>
<keyword evidence="1" id="KW-0809">Transit peptide</keyword>
<evidence type="ECO:0000259" key="2">
    <source>
        <dbReference type="Pfam" id="PF25455"/>
    </source>
</evidence>
<reference evidence="3 4" key="1">
    <citation type="submission" date="2020-08" db="EMBL/GenBank/DDBJ databases">
        <title>Genomic Encyclopedia of Type Strains, Phase IV (KMG-IV): sequencing the most valuable type-strain genomes for metagenomic binning, comparative biology and taxonomic classification.</title>
        <authorList>
            <person name="Goeker M."/>
        </authorList>
    </citation>
    <scope>NUCLEOTIDE SEQUENCE [LARGE SCALE GENOMIC DNA]</scope>
    <source>
        <strain evidence="3 4">DSM 102850</strain>
    </source>
</reference>
<protein>
    <recommendedName>
        <fullName evidence="2">CAF17 C-terminal domain-containing protein</fullName>
    </recommendedName>
</protein>
<dbReference type="NCBIfam" id="TIGR03317">
    <property type="entry name" value="ygfZ_signature"/>
    <property type="match status" value="1"/>
</dbReference>
<proteinExistence type="predicted"/>
<dbReference type="AlphaFoldDB" id="A0A840I5C9"/>
<dbReference type="PANTHER" id="PTHR22602">
    <property type="entry name" value="TRANSFERASE CAF17, MITOCHONDRIAL-RELATED"/>
    <property type="match status" value="1"/>
</dbReference>
<dbReference type="EMBL" id="JACHOB010000004">
    <property type="protein sequence ID" value="MBB4659592.1"/>
    <property type="molecule type" value="Genomic_DNA"/>
</dbReference>
<dbReference type="InterPro" id="IPR045179">
    <property type="entry name" value="YgfZ/GcvT"/>
</dbReference>